<evidence type="ECO:0000256" key="4">
    <source>
        <dbReference type="PROSITE-ProRule" id="PRU00335"/>
    </source>
</evidence>
<dbReference type="SUPFAM" id="SSF48498">
    <property type="entry name" value="Tetracyclin repressor-like, C-terminal domain"/>
    <property type="match status" value="1"/>
</dbReference>
<dbReference type="Gene3D" id="1.10.357.10">
    <property type="entry name" value="Tetracycline Repressor, domain 2"/>
    <property type="match status" value="1"/>
</dbReference>
<evidence type="ECO:0000259" key="6">
    <source>
        <dbReference type="PROSITE" id="PS50977"/>
    </source>
</evidence>
<name>A0A1H9BXM5_9PSEU</name>
<dbReference type="PANTHER" id="PTHR30055">
    <property type="entry name" value="HTH-TYPE TRANSCRIPTIONAL REGULATOR RUTR"/>
    <property type="match status" value="1"/>
</dbReference>
<sequence>MPRPKTHDDALRRRLLERAGELLSTDGPAAVSLRRIAADVNTSTTAVYSLFGGKPGLLEALYDEAFARFGAHLAAVPITADPAEDVVQIGLAYRRSALADPQFYSVLYSKVVEPTKEMSRAAGRTFAPVMNAVRRAIELGVFRDVDAEQIAVSMWGIAHGLVSLELNGNLPPGVDATATYELALRAHGRGWLADSSTGAENAESGEAAAAKPPRTR</sequence>
<dbReference type="RefSeq" id="WP_089949274.1">
    <property type="nucleotide sequence ID" value="NZ_FOFR01000001.1"/>
</dbReference>
<organism evidence="7 8">
    <name type="scientific">Lentzea xinjiangensis</name>
    <dbReference type="NCBI Taxonomy" id="402600"/>
    <lineage>
        <taxon>Bacteria</taxon>
        <taxon>Bacillati</taxon>
        <taxon>Actinomycetota</taxon>
        <taxon>Actinomycetes</taxon>
        <taxon>Pseudonocardiales</taxon>
        <taxon>Pseudonocardiaceae</taxon>
        <taxon>Lentzea</taxon>
    </lineage>
</organism>
<dbReference type="InterPro" id="IPR036271">
    <property type="entry name" value="Tet_transcr_reg_TetR-rel_C_sf"/>
</dbReference>
<feature type="compositionally biased region" description="Low complexity" evidence="5">
    <location>
        <begin position="195"/>
        <end position="210"/>
    </location>
</feature>
<dbReference type="PROSITE" id="PS50977">
    <property type="entry name" value="HTH_TETR_2"/>
    <property type="match status" value="1"/>
</dbReference>
<dbReference type="GO" id="GO:0000976">
    <property type="term" value="F:transcription cis-regulatory region binding"/>
    <property type="evidence" value="ECO:0007669"/>
    <property type="project" value="TreeGrafter"/>
</dbReference>
<feature type="domain" description="HTH tetR-type" evidence="6">
    <location>
        <begin position="9"/>
        <end position="69"/>
    </location>
</feature>
<dbReference type="AlphaFoldDB" id="A0A1H9BXM5"/>
<evidence type="ECO:0000256" key="5">
    <source>
        <dbReference type="SAM" id="MobiDB-lite"/>
    </source>
</evidence>
<dbReference type="Pfam" id="PF13305">
    <property type="entry name" value="TetR_C_33"/>
    <property type="match status" value="1"/>
</dbReference>
<dbReference type="EMBL" id="FOFR01000001">
    <property type="protein sequence ID" value="SEP93725.1"/>
    <property type="molecule type" value="Genomic_DNA"/>
</dbReference>
<dbReference type="GO" id="GO:0003700">
    <property type="term" value="F:DNA-binding transcription factor activity"/>
    <property type="evidence" value="ECO:0007669"/>
    <property type="project" value="TreeGrafter"/>
</dbReference>
<feature type="region of interest" description="Disordered" evidence="5">
    <location>
        <begin position="194"/>
        <end position="216"/>
    </location>
</feature>
<evidence type="ECO:0000256" key="2">
    <source>
        <dbReference type="ARBA" id="ARBA00023125"/>
    </source>
</evidence>
<keyword evidence="2 4" id="KW-0238">DNA-binding</keyword>
<accession>A0A1H9BXM5</accession>
<proteinExistence type="predicted"/>
<dbReference type="InterPro" id="IPR009057">
    <property type="entry name" value="Homeodomain-like_sf"/>
</dbReference>
<reference evidence="8" key="1">
    <citation type="submission" date="2016-10" db="EMBL/GenBank/DDBJ databases">
        <authorList>
            <person name="Varghese N."/>
            <person name="Submissions S."/>
        </authorList>
    </citation>
    <scope>NUCLEOTIDE SEQUENCE [LARGE SCALE GENOMIC DNA]</scope>
    <source>
        <strain evidence="8">CGMCC 4.3525</strain>
    </source>
</reference>
<keyword evidence="3" id="KW-0804">Transcription</keyword>
<keyword evidence="8" id="KW-1185">Reference proteome</keyword>
<dbReference type="STRING" id="402600.SAMN05216188_101977"/>
<feature type="DNA-binding region" description="H-T-H motif" evidence="4">
    <location>
        <begin position="32"/>
        <end position="51"/>
    </location>
</feature>
<evidence type="ECO:0000256" key="1">
    <source>
        <dbReference type="ARBA" id="ARBA00023015"/>
    </source>
</evidence>
<dbReference type="PANTHER" id="PTHR30055:SF212">
    <property type="entry name" value="TETR-FAMILY FAMILY TRANSCRIPTIONAL REGULATOR"/>
    <property type="match status" value="1"/>
</dbReference>
<dbReference type="OrthoDB" id="4709966at2"/>
<dbReference type="SUPFAM" id="SSF46689">
    <property type="entry name" value="Homeodomain-like"/>
    <property type="match status" value="1"/>
</dbReference>
<protein>
    <submittedName>
        <fullName evidence="7">Transcriptional regulator, TetR family</fullName>
    </submittedName>
</protein>
<dbReference type="InterPro" id="IPR025996">
    <property type="entry name" value="MT1864/Rv1816-like_C"/>
</dbReference>
<gene>
    <name evidence="7" type="ORF">SAMN05216188_101977</name>
</gene>
<dbReference type="Pfam" id="PF00440">
    <property type="entry name" value="TetR_N"/>
    <property type="match status" value="1"/>
</dbReference>
<evidence type="ECO:0000256" key="3">
    <source>
        <dbReference type="ARBA" id="ARBA00023163"/>
    </source>
</evidence>
<keyword evidence="1" id="KW-0805">Transcription regulation</keyword>
<dbReference type="Proteomes" id="UP000199352">
    <property type="component" value="Unassembled WGS sequence"/>
</dbReference>
<dbReference type="InterPro" id="IPR001647">
    <property type="entry name" value="HTH_TetR"/>
</dbReference>
<evidence type="ECO:0000313" key="8">
    <source>
        <dbReference type="Proteomes" id="UP000199352"/>
    </source>
</evidence>
<dbReference type="InterPro" id="IPR050109">
    <property type="entry name" value="HTH-type_TetR-like_transc_reg"/>
</dbReference>
<evidence type="ECO:0000313" key="7">
    <source>
        <dbReference type="EMBL" id="SEP93725.1"/>
    </source>
</evidence>